<proteinExistence type="predicted"/>
<keyword evidence="5" id="KW-1185">Reference proteome</keyword>
<feature type="coiled-coil region" evidence="1">
    <location>
        <begin position="1498"/>
        <end position="1595"/>
    </location>
</feature>
<dbReference type="Pfam" id="PF19221">
    <property type="entry name" value="MELT"/>
    <property type="match status" value="14"/>
</dbReference>
<feature type="domain" description="Knl1 C-terminal RWD" evidence="3">
    <location>
        <begin position="1544"/>
        <end position="1703"/>
    </location>
</feature>
<gene>
    <name evidence="4" type="ORF">ANANG_G00120220</name>
</gene>
<comment type="caution">
    <text evidence="4">The sequence shown here is derived from an EMBL/GenBank/DDBJ whole genome shotgun (WGS) entry which is preliminary data.</text>
</comment>
<dbReference type="GO" id="GO:0005634">
    <property type="term" value="C:nucleus"/>
    <property type="evidence" value="ECO:0007669"/>
    <property type="project" value="TreeGrafter"/>
</dbReference>
<dbReference type="EMBL" id="JAFIRN010000006">
    <property type="protein sequence ID" value="KAG5846934.1"/>
    <property type="molecule type" value="Genomic_DNA"/>
</dbReference>
<dbReference type="GO" id="GO:0034501">
    <property type="term" value="P:protein localization to kinetochore"/>
    <property type="evidence" value="ECO:0007669"/>
    <property type="project" value="InterPro"/>
</dbReference>
<organism evidence="4 5">
    <name type="scientific">Anguilla anguilla</name>
    <name type="common">European freshwater eel</name>
    <name type="synonym">Muraena anguilla</name>
    <dbReference type="NCBI Taxonomy" id="7936"/>
    <lineage>
        <taxon>Eukaryota</taxon>
        <taxon>Metazoa</taxon>
        <taxon>Chordata</taxon>
        <taxon>Craniata</taxon>
        <taxon>Vertebrata</taxon>
        <taxon>Euteleostomi</taxon>
        <taxon>Actinopterygii</taxon>
        <taxon>Neopterygii</taxon>
        <taxon>Teleostei</taxon>
        <taxon>Anguilliformes</taxon>
        <taxon>Anguillidae</taxon>
        <taxon>Anguilla</taxon>
    </lineage>
</organism>
<dbReference type="Pfam" id="PF18210">
    <property type="entry name" value="Knl1_RWD_C"/>
    <property type="match status" value="1"/>
</dbReference>
<dbReference type="InterPro" id="IPR040850">
    <property type="entry name" value="Knl1_RWD_C"/>
</dbReference>
<evidence type="ECO:0000259" key="3">
    <source>
        <dbReference type="Pfam" id="PF18210"/>
    </source>
</evidence>
<feature type="region of interest" description="Disordered" evidence="2">
    <location>
        <begin position="839"/>
        <end position="897"/>
    </location>
</feature>
<dbReference type="PANTHER" id="PTHR16520">
    <property type="entry name" value="KINETOCHORE SCAFFOLD 1"/>
    <property type="match status" value="1"/>
</dbReference>
<evidence type="ECO:0000313" key="4">
    <source>
        <dbReference type="EMBL" id="KAG5846934.1"/>
    </source>
</evidence>
<feature type="coiled-coil region" evidence="1">
    <location>
        <begin position="1403"/>
        <end position="1430"/>
    </location>
</feature>
<sequence length="1801" mass="201386">MILEQENMDLTKTHTAIIGDDGLFKRKSFALSGEQEDMEMTRSQTVVIDSRTCHMVNSSNGKARGLSMLAPNKTVMFSEADHDMDMTGPFTGCIEETQNPSTKRDERVRWLFPATNTISHLSQTDRMENTHTQIDPNVINCLWPASSDPEDMEMTRSQTVVIDSKNCQVTPSLGKRRSVSCMSAQNKTVMFSEADRDMEMTDAFTGHFEVNKYSSTQKDERSICFFPATKTISHAGQTDFIERTSRQMDANDYNNSLWPTTLSNPEDMEMTRSQTVVIDSKNCPITPSLGKRRSVSCMSAPNKTVMFSEVDHDMEMTDAFTGVFEINKYSSPQKDETSLWSFPATNSISGQKDFSKRTSSRMDANVCDKSLWSATLSNPDDMEMTRSQTVVIDSKNFPMKTASLSKVRNASCVSAPNKTIVFSEEDHSMEMTDVFPGHIEENRNASTKRNETTSRLFPTTNAIDHTGDADDMDMTRSQTVVIDSKNCPVNPSFGKVRSVSYLSAPNKTIMFSKVDDDMEMTGAFTGHIEENQNPSTNRHETYVAGNNQLITVAHTGQPDGMERTGNQRDVNVFHGSLPCPQSSNSDDMDMTRSQTVVIDSKNFPVNPSLGKVRRLSCLSPPNKTTVFSEVGHDMEMTDVFTGNIVENTRVRTGGNKMLDRLSTTKKNYECSGVWDSASDPNDMEMTRSRTVVIDSKYCGTAKASLSNMRKSLSCILPSSKPLMFPRGGVQVPKALIGLDMDCKKLLTSGCGTAAKLSPTTIKVTALDESEATGRAHSQIAACEPDYIEIRHKNVSESKYEVKQYPLPVTEKSNVYCGSDFNIKQISSEEDNGIEMIKTPAGHSVKSSHTDGDEAEMTFPSDKAKSTEISIQPASSGSGSTSEAASSEGVENEKNQSVCIISRNTEMVNSSTCIMRKGPLPDSSKTQLFSETDDMAADENTPASADEVERQVCSSPTTNSVPPPCLPNCQTVAEENTGQCDQIAFEGTTLMSADLTSLDEISCNAPLVNYTVISDEEMSHTANSENVFTTDSSGIGHDGKETEKRPKSRRMTLADFQSKLQNIGLMINEKSDLERGCHTVPIPRLTTPSSPEAREATCVQKVHSGIDDYSSGANLCMKPDHSKLDRQTNRTETFKLLNIKPWTTQLFVGGVLPKLPRRSMPLNLNREDPTGHSDIRMLPSKSKVGVTEKDGDHGEVKNIIEETLPEISSEEDLSETVEGNILRDRDQEASVSQALVDAEPIQNVTQGQKRPFPVDGHECDMPEERKMRSLTISNQNLEPSTNVVQWDSNVVDIVRENPPSFLTKTLDSTNFSSGTPNQRCEGTFEMSSHRTSQYDIQFDDPHEINFQQKLEDGSITMREFLKLFGIDFNIHRPRQSVLPENFETNSAPNSAAVLLEKHINRPKQRVYEEDCQELTEMVEKLKTRMRDQDKSLKTTNEALWEEAKTYSEEQLQSFGTKLKERKVYFRKQSKSLSHELKIGLYSKLVHTTQVAQQNLTEKIEDMDELLKHLDECLNDLQADLSSMDCAGVEEYSANSETKLTLELKQQELESLNVALADNERRVCELELEKNSTAGKVRKLQDETVELEKQITVLDRLTEWRLSEKTDDRAVFTFLYDSMGLEVLFEKPADKTMTGEETEQNVADITFQLELDEENSHCYARLVHSLLGQFIQNESSWAQRYPTSRHIPALLHDVALVVSRCRLLGEEIHRLQKWGSLRLDILEIGCVDTQVRILFSSLKACAKFELTLAVTPAYPFTGLQLINFQNYIGNTRIDQVEEIIAAETLAKNYLTRIVKRIHNVLLC</sequence>
<name>A0A9D3MDD9_ANGAN</name>
<feature type="compositionally biased region" description="Low complexity" evidence="2">
    <location>
        <begin position="873"/>
        <end position="888"/>
    </location>
</feature>
<evidence type="ECO:0000256" key="1">
    <source>
        <dbReference type="SAM" id="Coils"/>
    </source>
</evidence>
<dbReference type="PANTHER" id="PTHR16520:SF3">
    <property type="entry name" value="KINETOCHORE SCAFFOLD 1"/>
    <property type="match status" value="1"/>
</dbReference>
<evidence type="ECO:0000256" key="2">
    <source>
        <dbReference type="SAM" id="MobiDB-lite"/>
    </source>
</evidence>
<dbReference type="InterPro" id="IPR043651">
    <property type="entry name" value="KNL1_MELT_rpt"/>
</dbReference>
<dbReference type="Proteomes" id="UP001044222">
    <property type="component" value="Chromosome 6"/>
</dbReference>
<protein>
    <recommendedName>
        <fullName evidence="3">Knl1 C-terminal RWD domain-containing protein</fullName>
    </recommendedName>
</protein>
<dbReference type="InterPro" id="IPR037388">
    <property type="entry name" value="Blinkin"/>
</dbReference>
<dbReference type="GO" id="GO:0051301">
    <property type="term" value="P:cell division"/>
    <property type="evidence" value="ECO:0007669"/>
    <property type="project" value="InterPro"/>
</dbReference>
<dbReference type="GO" id="GO:0008608">
    <property type="term" value="P:attachment of spindle microtubules to kinetochore"/>
    <property type="evidence" value="ECO:0007669"/>
    <property type="project" value="InterPro"/>
</dbReference>
<keyword evidence="1" id="KW-0175">Coiled coil</keyword>
<evidence type="ECO:0000313" key="5">
    <source>
        <dbReference type="Proteomes" id="UP001044222"/>
    </source>
</evidence>
<reference evidence="4" key="1">
    <citation type="submission" date="2021-01" db="EMBL/GenBank/DDBJ databases">
        <title>A chromosome-scale assembly of European eel, Anguilla anguilla.</title>
        <authorList>
            <person name="Henkel C."/>
            <person name="Jong-Raadsen S.A."/>
            <person name="Dufour S."/>
            <person name="Weltzien F.-A."/>
            <person name="Palstra A.P."/>
            <person name="Pelster B."/>
            <person name="Spaink H.P."/>
            <person name="Van Den Thillart G.E."/>
            <person name="Jansen H."/>
            <person name="Zahm M."/>
            <person name="Klopp C."/>
            <person name="Cedric C."/>
            <person name="Louis A."/>
            <person name="Berthelot C."/>
            <person name="Parey E."/>
            <person name="Roest Crollius H."/>
            <person name="Montfort J."/>
            <person name="Robinson-Rechavi M."/>
            <person name="Bucao C."/>
            <person name="Bouchez O."/>
            <person name="Gislard M."/>
            <person name="Lluch J."/>
            <person name="Milhes M."/>
            <person name="Lampietro C."/>
            <person name="Lopez Roques C."/>
            <person name="Donnadieu C."/>
            <person name="Braasch I."/>
            <person name="Desvignes T."/>
            <person name="Postlethwait J."/>
            <person name="Bobe J."/>
            <person name="Guiguen Y."/>
            <person name="Dirks R."/>
        </authorList>
    </citation>
    <scope>NUCLEOTIDE SEQUENCE</scope>
    <source>
        <strain evidence="4">Tag_6206</strain>
        <tissue evidence="4">Liver</tissue>
    </source>
</reference>
<accession>A0A9D3MDD9</accession>
<dbReference type="CDD" id="cd22817">
    <property type="entry name" value="DRWD-N_Knl1"/>
    <property type="match status" value="1"/>
</dbReference>
<feature type="region of interest" description="Disordered" evidence="2">
    <location>
        <begin position="1025"/>
        <end position="1047"/>
    </location>
</feature>